<evidence type="ECO:0000256" key="1">
    <source>
        <dbReference type="SAM" id="MobiDB-lite"/>
    </source>
</evidence>
<sequence>MSAASSRISQQRVVTGGERYVELVKRLQRDEQRLEEKRARDEKRGKQSTKSYTLSGIAGIAYRDVTLGRSAPTRSRVALDAADYLVRRERAREIEPATLDTVPPLADVCLRVLAASYGEPGVLDALDPIRHRDYVPRLLDSIEAAARRDGDAEAAEPGNATLPFQTWLDVTSRCAADTPTSRKTYRGLVVSDSAELRVLKELNQDSEPRYLQALSSASLAESKPPPPAFFLAYLDLSSVTSFGDGDIYKLRDPLSHFLATLRLDGTAVTGGGLEWIARAARDKPQYQQLAILRLRGLRQVTDAAVVPVAANLANLRVLDVRGSGCTAAVGTQINRAMAQDRLGTTKPRLNFFRRPNEVRKGVEKLPSTGATISVHIELEVFDPSNFSPAHAIAILHYLGAEERSESKPLSTFKPLGVDLNALTRAPATGTSAANTPKTAEQVYEAQIALQAKLSHAAHHATYGGLTSTVALSRDAIAESGSKEPGERGAAFRVRNDAVMGGKSGGDVAPAGSLYAAGLKRVHPDGKGKWTPHDRDAYSDDETEANEEAAYVAAETAAIEAKQREDEESALFYRYRLIGQDQREIKRRGERTFAIPPREDGMLIRFMPYVSPWEHKELESAAAPAGTQELARELQKRRQGDARTGGPSTPALVKKRRRDENAPELLPMASDTQPQRTAHSSSPASLPFFGPSSSASPRGKPASQADRSLFTPRSDPKNLVKTGKALPKRSSLAAFRR</sequence>
<name>A0A2S5B4Y9_9BASI</name>
<dbReference type="Gene3D" id="3.80.10.10">
    <property type="entry name" value="Ribonuclease Inhibitor"/>
    <property type="match status" value="1"/>
</dbReference>
<dbReference type="Proteomes" id="UP000237144">
    <property type="component" value="Unassembled WGS sequence"/>
</dbReference>
<dbReference type="EMBL" id="PJQD01000072">
    <property type="protein sequence ID" value="POY71849.1"/>
    <property type="molecule type" value="Genomic_DNA"/>
</dbReference>
<evidence type="ECO:0000313" key="2">
    <source>
        <dbReference type="EMBL" id="POY71849.1"/>
    </source>
</evidence>
<comment type="caution">
    <text evidence="2">The sequence shown here is derived from an EMBL/GenBank/DDBJ whole genome shotgun (WGS) entry which is preliminary data.</text>
</comment>
<feature type="compositionally biased region" description="Basic and acidic residues" evidence="1">
    <location>
        <begin position="629"/>
        <end position="640"/>
    </location>
</feature>
<organism evidence="2 3">
    <name type="scientific">Rhodotorula taiwanensis</name>
    <dbReference type="NCBI Taxonomy" id="741276"/>
    <lineage>
        <taxon>Eukaryota</taxon>
        <taxon>Fungi</taxon>
        <taxon>Dikarya</taxon>
        <taxon>Basidiomycota</taxon>
        <taxon>Pucciniomycotina</taxon>
        <taxon>Microbotryomycetes</taxon>
        <taxon>Sporidiobolales</taxon>
        <taxon>Sporidiobolaceae</taxon>
        <taxon>Rhodotorula</taxon>
    </lineage>
</organism>
<feature type="region of interest" description="Disordered" evidence="1">
    <location>
        <begin position="31"/>
        <end position="50"/>
    </location>
</feature>
<accession>A0A2S5B4Y9</accession>
<proteinExistence type="predicted"/>
<gene>
    <name evidence="2" type="ORF">BMF94_5210</name>
</gene>
<reference evidence="2 3" key="1">
    <citation type="journal article" date="2018" name="Front. Microbiol.">
        <title>Prospects for Fungal Bioremediation of Acidic Radioactive Waste Sites: Characterization and Genome Sequence of Rhodotorula taiwanensis MD1149.</title>
        <authorList>
            <person name="Tkavc R."/>
            <person name="Matrosova V.Y."/>
            <person name="Grichenko O.E."/>
            <person name="Gostincar C."/>
            <person name="Volpe R.P."/>
            <person name="Klimenkova P."/>
            <person name="Gaidamakova E.K."/>
            <person name="Zhou C.E."/>
            <person name="Stewart B.J."/>
            <person name="Lyman M.G."/>
            <person name="Malfatti S.A."/>
            <person name="Rubinfeld B."/>
            <person name="Courtot M."/>
            <person name="Singh J."/>
            <person name="Dalgard C.L."/>
            <person name="Hamilton T."/>
            <person name="Frey K.G."/>
            <person name="Gunde-Cimerman N."/>
            <person name="Dugan L."/>
            <person name="Daly M.J."/>
        </authorList>
    </citation>
    <scope>NUCLEOTIDE SEQUENCE [LARGE SCALE GENOMIC DNA]</scope>
    <source>
        <strain evidence="2 3">MD1149</strain>
    </source>
</reference>
<dbReference type="SUPFAM" id="SSF52047">
    <property type="entry name" value="RNI-like"/>
    <property type="match status" value="1"/>
</dbReference>
<feature type="compositionally biased region" description="Basic and acidic residues" evidence="1">
    <location>
        <begin position="31"/>
        <end position="45"/>
    </location>
</feature>
<dbReference type="AlphaFoldDB" id="A0A2S5B4Y9"/>
<feature type="compositionally biased region" description="Polar residues" evidence="1">
    <location>
        <begin position="669"/>
        <end position="683"/>
    </location>
</feature>
<keyword evidence="3" id="KW-1185">Reference proteome</keyword>
<dbReference type="OrthoDB" id="2533752at2759"/>
<evidence type="ECO:0000313" key="3">
    <source>
        <dbReference type="Proteomes" id="UP000237144"/>
    </source>
</evidence>
<dbReference type="InterPro" id="IPR032675">
    <property type="entry name" value="LRR_dom_sf"/>
</dbReference>
<protein>
    <submittedName>
        <fullName evidence="2">Uncharacterized protein</fullName>
    </submittedName>
</protein>
<feature type="region of interest" description="Disordered" evidence="1">
    <location>
        <begin position="619"/>
        <end position="736"/>
    </location>
</feature>